<feature type="compositionally biased region" description="Polar residues" evidence="1">
    <location>
        <begin position="45"/>
        <end position="65"/>
    </location>
</feature>
<feature type="compositionally biased region" description="Low complexity" evidence="1">
    <location>
        <begin position="103"/>
        <end position="122"/>
    </location>
</feature>
<feature type="region of interest" description="Disordered" evidence="1">
    <location>
        <begin position="203"/>
        <end position="222"/>
    </location>
</feature>
<evidence type="ECO:0000313" key="2">
    <source>
        <dbReference type="EMBL" id="KAL1866585.1"/>
    </source>
</evidence>
<proteinExistence type="predicted"/>
<feature type="compositionally biased region" description="Polar residues" evidence="1">
    <location>
        <begin position="1"/>
        <end position="13"/>
    </location>
</feature>
<organism evidence="2 3">
    <name type="scientific">Paecilomyces lecythidis</name>
    <dbReference type="NCBI Taxonomy" id="3004212"/>
    <lineage>
        <taxon>Eukaryota</taxon>
        <taxon>Fungi</taxon>
        <taxon>Dikarya</taxon>
        <taxon>Ascomycota</taxon>
        <taxon>Pezizomycotina</taxon>
        <taxon>Eurotiomycetes</taxon>
        <taxon>Eurotiomycetidae</taxon>
        <taxon>Eurotiales</taxon>
        <taxon>Thermoascaceae</taxon>
        <taxon>Paecilomyces</taxon>
    </lineage>
</organism>
<comment type="caution">
    <text evidence="2">The sequence shown here is derived from an EMBL/GenBank/DDBJ whole genome shotgun (WGS) entry which is preliminary data.</text>
</comment>
<feature type="compositionally biased region" description="Basic and acidic residues" evidence="1">
    <location>
        <begin position="203"/>
        <end position="214"/>
    </location>
</feature>
<keyword evidence="3" id="KW-1185">Reference proteome</keyword>
<sequence length="222" mass="24376">MPPYASQISSNATHECEPGSRSMNTVTPAPAKDGPVAHAEMENVQVIQSAAETINTDTESQSTVKNCREAAQQPERTTGKESVLHKDELVTEDEDAEQDSNHSSIASPQSRSRSGSRTTETTLVDGDGASNEKSPSPVHNAGYIGQDNAQSTLSEEFKHSLNLGSTILPKIRPWVYQEMLERNIELSAKDVEEVIRDLEEEQRAKELQRAEKKTAKSTKKKT</sequence>
<gene>
    <name evidence="2" type="ORF">Plec18167_009042</name>
</gene>
<feature type="region of interest" description="Disordered" evidence="1">
    <location>
        <begin position="1"/>
        <end position="147"/>
    </location>
</feature>
<protein>
    <submittedName>
        <fullName evidence="2">Uncharacterized protein</fullName>
    </submittedName>
</protein>
<evidence type="ECO:0000256" key="1">
    <source>
        <dbReference type="SAM" id="MobiDB-lite"/>
    </source>
</evidence>
<name>A0ABR3WSM1_9EURO</name>
<dbReference type="EMBL" id="JAVDPF010000050">
    <property type="protein sequence ID" value="KAL1866585.1"/>
    <property type="molecule type" value="Genomic_DNA"/>
</dbReference>
<dbReference type="Proteomes" id="UP001583193">
    <property type="component" value="Unassembled WGS sequence"/>
</dbReference>
<feature type="compositionally biased region" description="Basic and acidic residues" evidence="1">
    <location>
        <begin position="77"/>
        <end position="89"/>
    </location>
</feature>
<reference evidence="2 3" key="1">
    <citation type="journal article" date="2024" name="IMA Fungus">
        <title>IMA Genome - F19 : A genome assembly and annotation guide to empower mycologists, including annotated draft genome sequences of Ceratocystis pirilliformis, Diaporthe australafricana, Fusarium ophioides, Paecilomyces lecythidis, and Sporothrix stenoceras.</title>
        <authorList>
            <person name="Aylward J."/>
            <person name="Wilson A.M."/>
            <person name="Visagie C.M."/>
            <person name="Spraker J."/>
            <person name="Barnes I."/>
            <person name="Buitendag C."/>
            <person name="Ceriani C."/>
            <person name="Del Mar Angel L."/>
            <person name="du Plessis D."/>
            <person name="Fuchs T."/>
            <person name="Gasser K."/>
            <person name="Kramer D."/>
            <person name="Li W."/>
            <person name="Munsamy K."/>
            <person name="Piso A."/>
            <person name="Price J.L."/>
            <person name="Sonnekus B."/>
            <person name="Thomas C."/>
            <person name="van der Nest A."/>
            <person name="van Dijk A."/>
            <person name="van Heerden A."/>
            <person name="van Vuuren N."/>
            <person name="Yilmaz N."/>
            <person name="Duong T.A."/>
            <person name="van der Merwe N.A."/>
            <person name="Wingfield M.J."/>
            <person name="Wingfield B.D."/>
        </authorList>
    </citation>
    <scope>NUCLEOTIDE SEQUENCE [LARGE SCALE GENOMIC DNA]</scope>
    <source>
        <strain evidence="2 3">CMW 18167</strain>
    </source>
</reference>
<accession>A0ABR3WSM1</accession>
<evidence type="ECO:0000313" key="3">
    <source>
        <dbReference type="Proteomes" id="UP001583193"/>
    </source>
</evidence>